<dbReference type="PANTHER" id="PTHR45666:SF35">
    <property type="entry name" value="TYPE IV INOSITOL POLYPHOSPHATE 5-PHOSPHATASE 6"/>
    <property type="match status" value="1"/>
</dbReference>
<protein>
    <submittedName>
        <fullName evidence="3">Uncharacterized protein</fullName>
    </submittedName>
</protein>
<gene>
    <name evidence="3" type="ORF">ERUC_LOCUS41068</name>
</gene>
<keyword evidence="1" id="KW-0378">Hydrolase</keyword>
<dbReference type="Proteomes" id="UP001642260">
    <property type="component" value="Unassembled WGS sequence"/>
</dbReference>
<dbReference type="InterPro" id="IPR045849">
    <property type="entry name" value="IP5P_plant"/>
</dbReference>
<feature type="region of interest" description="Disordered" evidence="2">
    <location>
        <begin position="306"/>
        <end position="327"/>
    </location>
</feature>
<evidence type="ECO:0000313" key="4">
    <source>
        <dbReference type="Proteomes" id="UP001642260"/>
    </source>
</evidence>
<evidence type="ECO:0000256" key="2">
    <source>
        <dbReference type="SAM" id="MobiDB-lite"/>
    </source>
</evidence>
<evidence type="ECO:0000256" key="1">
    <source>
        <dbReference type="ARBA" id="ARBA00022801"/>
    </source>
</evidence>
<keyword evidence="4" id="KW-1185">Reference proteome</keyword>
<sequence length="327" mass="37656">MSHTFSNFLAYPVHLSNYHALKQTRASEASCWRRRGRERQRIHKSIWQLRRKQILWKVEQTSLKWKSGNCRENISKCCKKYYSTTSLFKSNNNICNIQDGKDGDRVSQLRKRAMVLCYQLWCGEAEKYPDRRHSYVSGIFLSLLSVEEERRSSFSEEKVPTTIKKTKTVRTGSSRLANYENPRIIDVQNYRYQEIVPLNAGNVLGAEDNGPVQKWLSLICKTLSNRPGASGASGGYHTPSPITVPMAELDADFSGSTRQKNSTFFHRRSFQTPSCTRNDPSIPQPGRFSVCDRVFFTQRPSGFDPIFRGSSSHKERKNKYKIEDIDS</sequence>
<accession>A0ABC8LY28</accession>
<organism evidence="3 4">
    <name type="scientific">Eruca vesicaria subsp. sativa</name>
    <name type="common">Garden rocket</name>
    <name type="synonym">Eruca sativa</name>
    <dbReference type="NCBI Taxonomy" id="29727"/>
    <lineage>
        <taxon>Eukaryota</taxon>
        <taxon>Viridiplantae</taxon>
        <taxon>Streptophyta</taxon>
        <taxon>Embryophyta</taxon>
        <taxon>Tracheophyta</taxon>
        <taxon>Spermatophyta</taxon>
        <taxon>Magnoliopsida</taxon>
        <taxon>eudicotyledons</taxon>
        <taxon>Gunneridae</taxon>
        <taxon>Pentapetalae</taxon>
        <taxon>rosids</taxon>
        <taxon>malvids</taxon>
        <taxon>Brassicales</taxon>
        <taxon>Brassicaceae</taxon>
        <taxon>Brassiceae</taxon>
        <taxon>Eruca</taxon>
    </lineage>
</organism>
<dbReference type="GO" id="GO:0016787">
    <property type="term" value="F:hydrolase activity"/>
    <property type="evidence" value="ECO:0007669"/>
    <property type="project" value="UniProtKB-KW"/>
</dbReference>
<dbReference type="EMBL" id="CAKOAT010807375">
    <property type="protein sequence ID" value="CAH8388585.1"/>
    <property type="molecule type" value="Genomic_DNA"/>
</dbReference>
<reference evidence="3 4" key="1">
    <citation type="submission" date="2022-03" db="EMBL/GenBank/DDBJ databases">
        <authorList>
            <person name="Macdonald S."/>
            <person name="Ahmed S."/>
            <person name="Newling K."/>
        </authorList>
    </citation>
    <scope>NUCLEOTIDE SEQUENCE [LARGE SCALE GENOMIC DNA]</scope>
</reference>
<dbReference type="PANTHER" id="PTHR45666">
    <property type="entry name" value="TYPE IV INOSITOL POLYPHOSPHATE 5-PHOSPHATASE 9"/>
    <property type="match status" value="1"/>
</dbReference>
<evidence type="ECO:0000313" key="3">
    <source>
        <dbReference type="EMBL" id="CAH8388585.1"/>
    </source>
</evidence>
<dbReference type="AlphaFoldDB" id="A0ABC8LY28"/>
<proteinExistence type="predicted"/>
<name>A0ABC8LY28_ERUVS</name>
<comment type="caution">
    <text evidence="3">The sequence shown here is derived from an EMBL/GenBank/DDBJ whole genome shotgun (WGS) entry which is preliminary data.</text>
</comment>